<name>A0ABP0KM83_9DINO</name>
<feature type="domain" description="NHR" evidence="2">
    <location>
        <begin position="305"/>
        <end position="475"/>
    </location>
</feature>
<dbReference type="InterPro" id="IPR037962">
    <property type="entry name" value="Neuralized"/>
</dbReference>
<dbReference type="PROSITE" id="PS51065">
    <property type="entry name" value="NHR"/>
    <property type="match status" value="1"/>
</dbReference>
<dbReference type="PANTHER" id="PTHR12429:SF8">
    <property type="entry name" value="NEURALIZED-LIKE PROTEIN 2"/>
    <property type="match status" value="1"/>
</dbReference>
<feature type="region of interest" description="Disordered" evidence="1">
    <location>
        <begin position="238"/>
        <end position="268"/>
    </location>
</feature>
<evidence type="ECO:0000313" key="3">
    <source>
        <dbReference type="EMBL" id="CAK9027959.1"/>
    </source>
</evidence>
<comment type="caution">
    <text evidence="3">The sequence shown here is derived from an EMBL/GenBank/DDBJ whole genome shotgun (WGS) entry which is preliminary data.</text>
</comment>
<keyword evidence="4" id="KW-1185">Reference proteome</keyword>
<dbReference type="PANTHER" id="PTHR12429">
    <property type="entry name" value="NEURALIZED"/>
    <property type="match status" value="1"/>
</dbReference>
<sequence>MGSLPCIRMRNASPPKPRIRRAGLRVRVRSSPRGHRAIAIAMISGYVDPQGRMLSGSAFVPVSQVEPYPNRRLSGSAYVPVHVDVPRLPGSAYLPPGAACTPPAVPSRRLSAPHLPAVAHVAAGAPVGALEPVGPSVPGPHIPVYAPAACEVYEEEDLQEYFQLGDEASNIYGNWRAPWAETAWTSEAEPEPVPEFDHQEAFRQEVMPDATESQFLALLDSLETRVELMSQMQKTRNAIHQVPGYDRREDRTSPHLSSHASPKKQEDLLDVSQTIDTNQLGGKHNFSDNFDDKEPNYESLARQMVMPFSREICGLNLEFSEDGYRATRVRGCRQSVAIGRAPLPFKEYGRYFEIVVTETVPGWVGGLGIGITPDPRSLKRLPDKAWRIPKTSVLGYWGCAFLDGSEFRTSWHPDTLETGTKVGFLATSTGDFVLFVEGEAMVHIERAIPQEDLTKDMHPVVDVFAATRAVSLSSNSSPPPKPWACESIAPCAEFRSDVLHPSQHQH</sequence>
<evidence type="ECO:0000313" key="4">
    <source>
        <dbReference type="Proteomes" id="UP001642484"/>
    </source>
</evidence>
<proteinExistence type="predicted"/>
<gene>
    <name evidence="3" type="ORF">CCMP2556_LOCUS16939</name>
</gene>
<reference evidence="3 4" key="1">
    <citation type="submission" date="2024-02" db="EMBL/GenBank/DDBJ databases">
        <authorList>
            <person name="Chen Y."/>
            <person name="Shah S."/>
            <person name="Dougan E. K."/>
            <person name="Thang M."/>
            <person name="Chan C."/>
        </authorList>
    </citation>
    <scope>NUCLEOTIDE SEQUENCE [LARGE SCALE GENOMIC DNA]</scope>
</reference>
<dbReference type="InterPro" id="IPR043136">
    <property type="entry name" value="B30.2/SPRY_sf"/>
</dbReference>
<protein>
    <recommendedName>
        <fullName evidence="2">NHR domain-containing protein</fullName>
    </recommendedName>
</protein>
<evidence type="ECO:0000256" key="1">
    <source>
        <dbReference type="SAM" id="MobiDB-lite"/>
    </source>
</evidence>
<dbReference type="Gene3D" id="2.60.120.920">
    <property type="match status" value="1"/>
</dbReference>
<dbReference type="Pfam" id="PF07177">
    <property type="entry name" value="Neuralized"/>
    <property type="match status" value="1"/>
</dbReference>
<accession>A0ABP0KM83</accession>
<dbReference type="EMBL" id="CAXAMN010009224">
    <property type="protein sequence ID" value="CAK9027959.1"/>
    <property type="molecule type" value="Genomic_DNA"/>
</dbReference>
<dbReference type="Proteomes" id="UP001642484">
    <property type="component" value="Unassembled WGS sequence"/>
</dbReference>
<evidence type="ECO:0000259" key="2">
    <source>
        <dbReference type="PROSITE" id="PS51065"/>
    </source>
</evidence>
<organism evidence="3 4">
    <name type="scientific">Durusdinium trenchii</name>
    <dbReference type="NCBI Taxonomy" id="1381693"/>
    <lineage>
        <taxon>Eukaryota</taxon>
        <taxon>Sar</taxon>
        <taxon>Alveolata</taxon>
        <taxon>Dinophyceae</taxon>
        <taxon>Suessiales</taxon>
        <taxon>Symbiodiniaceae</taxon>
        <taxon>Durusdinium</taxon>
    </lineage>
</organism>
<dbReference type="InterPro" id="IPR006573">
    <property type="entry name" value="NHR_dom"/>
</dbReference>